<gene>
    <name evidence="14" type="ORF">SELO1098_LOCUS18199</name>
</gene>
<dbReference type="InterPro" id="IPR008271">
    <property type="entry name" value="Ser/Thr_kinase_AS"/>
</dbReference>
<dbReference type="SUPFAM" id="SSF56112">
    <property type="entry name" value="Protein kinase-like (PK-like)"/>
    <property type="match status" value="1"/>
</dbReference>
<evidence type="ECO:0000256" key="1">
    <source>
        <dbReference type="ARBA" id="ARBA00012411"/>
    </source>
</evidence>
<dbReference type="PROSITE" id="PS01351">
    <property type="entry name" value="MAPK"/>
    <property type="match status" value="1"/>
</dbReference>
<dbReference type="EMBL" id="HBIC01035544">
    <property type="protein sequence ID" value="CAE0289356.1"/>
    <property type="molecule type" value="Transcribed_RNA"/>
</dbReference>
<evidence type="ECO:0000313" key="14">
    <source>
        <dbReference type="EMBL" id="CAE0289356.1"/>
    </source>
</evidence>
<dbReference type="Pfam" id="PF00069">
    <property type="entry name" value="Pkinase"/>
    <property type="match status" value="1"/>
</dbReference>
<comment type="activity regulation">
    <text evidence="11">Activated by threonine and tyrosine phosphorylation.</text>
</comment>
<evidence type="ECO:0000256" key="12">
    <source>
        <dbReference type="SAM" id="MobiDB-lite"/>
    </source>
</evidence>
<dbReference type="PANTHER" id="PTHR24055">
    <property type="entry name" value="MITOGEN-ACTIVATED PROTEIN KINASE"/>
    <property type="match status" value="1"/>
</dbReference>
<keyword evidence="2 10" id="KW-0723">Serine/threonine-protein kinase</keyword>
<comment type="catalytic activity">
    <reaction evidence="8">
        <text>L-seryl-[protein] + ATP = O-phospho-L-seryl-[protein] + ADP + H(+)</text>
        <dbReference type="Rhea" id="RHEA:17989"/>
        <dbReference type="Rhea" id="RHEA-COMP:9863"/>
        <dbReference type="Rhea" id="RHEA-COMP:11604"/>
        <dbReference type="ChEBI" id="CHEBI:15378"/>
        <dbReference type="ChEBI" id="CHEBI:29999"/>
        <dbReference type="ChEBI" id="CHEBI:30616"/>
        <dbReference type="ChEBI" id="CHEBI:83421"/>
        <dbReference type="ChEBI" id="CHEBI:456216"/>
        <dbReference type="EC" id="2.7.11.24"/>
    </reaction>
</comment>
<feature type="domain" description="Protein kinase" evidence="13">
    <location>
        <begin position="19"/>
        <end position="306"/>
    </location>
</feature>
<dbReference type="InterPro" id="IPR000719">
    <property type="entry name" value="Prot_kinase_dom"/>
</dbReference>
<evidence type="ECO:0000256" key="3">
    <source>
        <dbReference type="ARBA" id="ARBA00022679"/>
    </source>
</evidence>
<accession>A0A7S3M8L4</accession>
<feature type="binding site" evidence="9">
    <location>
        <position position="48"/>
    </location>
    <ligand>
        <name>ATP</name>
        <dbReference type="ChEBI" id="CHEBI:30616"/>
    </ligand>
</feature>
<dbReference type="InterPro" id="IPR003527">
    <property type="entry name" value="MAP_kinase_CS"/>
</dbReference>
<organism evidence="14">
    <name type="scientific">Spumella elongata</name>
    <dbReference type="NCBI Taxonomy" id="89044"/>
    <lineage>
        <taxon>Eukaryota</taxon>
        <taxon>Sar</taxon>
        <taxon>Stramenopiles</taxon>
        <taxon>Ochrophyta</taxon>
        <taxon>Chrysophyceae</taxon>
        <taxon>Chromulinales</taxon>
        <taxon>Chromulinaceae</taxon>
        <taxon>Spumella</taxon>
    </lineage>
</organism>
<sequence>MGDKVAASEDIERHVVRKFEICQRLGKGAYGIVWKAVDKRTRSVIALKKCFDAFRNATDAQRTFREIMYLQALSGHENIIRLQHVIKAENDRDIYLTFDHMETDLHAVIRAGILADIHKKYIIWQLLKALKYLHSADLLHRDIKPSNVLLNADCHIKVCDFGLCRSVAETGGPAPVLTDYVATRWYRAPEILLGSTLYTRGVDIWAVATILGEMINGRPVFPGTSTINQIERIIEVINMPSKSDVDAIASVYTATMLESLPQMNFKLLGDVFPGASSEAIDLIRSCFHFNPNKRPSAEELLKHVFVSEFHNEEEEPIYPHGPLRLPIDDNIKLTAPQYRERLYQEITNRRRETRKKEAPPGGAPGAAPAAGGRSRKLSNASSTG</sequence>
<keyword evidence="4 9" id="KW-0547">Nucleotide-binding</keyword>
<dbReference type="CDD" id="cd07852">
    <property type="entry name" value="STKc_MAPK15-like"/>
    <property type="match status" value="1"/>
</dbReference>
<comment type="catalytic activity">
    <reaction evidence="7 11">
        <text>L-threonyl-[protein] + ATP = O-phospho-L-threonyl-[protein] + ADP + H(+)</text>
        <dbReference type="Rhea" id="RHEA:46608"/>
        <dbReference type="Rhea" id="RHEA-COMP:11060"/>
        <dbReference type="Rhea" id="RHEA-COMP:11605"/>
        <dbReference type="ChEBI" id="CHEBI:15378"/>
        <dbReference type="ChEBI" id="CHEBI:30013"/>
        <dbReference type="ChEBI" id="CHEBI:30616"/>
        <dbReference type="ChEBI" id="CHEBI:61977"/>
        <dbReference type="ChEBI" id="CHEBI:456216"/>
        <dbReference type="EC" id="2.7.11.24"/>
    </reaction>
</comment>
<comment type="cofactor">
    <cofactor evidence="11">
        <name>Mg(2+)</name>
        <dbReference type="ChEBI" id="CHEBI:18420"/>
    </cofactor>
</comment>
<name>A0A7S3M8L4_9STRA</name>
<dbReference type="PROSITE" id="PS00108">
    <property type="entry name" value="PROTEIN_KINASE_ST"/>
    <property type="match status" value="1"/>
</dbReference>
<evidence type="ECO:0000256" key="4">
    <source>
        <dbReference type="ARBA" id="ARBA00022741"/>
    </source>
</evidence>
<reference evidence="14" key="1">
    <citation type="submission" date="2021-01" db="EMBL/GenBank/DDBJ databases">
        <authorList>
            <person name="Corre E."/>
            <person name="Pelletier E."/>
            <person name="Niang G."/>
            <person name="Scheremetjew M."/>
            <person name="Finn R."/>
            <person name="Kale V."/>
            <person name="Holt S."/>
            <person name="Cochrane G."/>
            <person name="Meng A."/>
            <person name="Brown T."/>
            <person name="Cohen L."/>
        </authorList>
    </citation>
    <scope>NUCLEOTIDE SEQUENCE</scope>
    <source>
        <strain evidence="14">CCAP 955/1</strain>
    </source>
</reference>
<dbReference type="InterPro" id="IPR050117">
    <property type="entry name" value="MAPK"/>
</dbReference>
<keyword evidence="5 11" id="KW-0418">Kinase</keyword>
<evidence type="ECO:0000256" key="7">
    <source>
        <dbReference type="ARBA" id="ARBA00047592"/>
    </source>
</evidence>
<dbReference type="PROSITE" id="PS00107">
    <property type="entry name" value="PROTEIN_KINASE_ATP"/>
    <property type="match status" value="1"/>
</dbReference>
<dbReference type="GO" id="GO:0004707">
    <property type="term" value="F:MAP kinase activity"/>
    <property type="evidence" value="ECO:0007669"/>
    <property type="project" value="UniProtKB-EC"/>
</dbReference>
<dbReference type="FunFam" id="3.30.200.20:FF:000166">
    <property type="entry name" value="Mitogen-activated protein kinase"/>
    <property type="match status" value="1"/>
</dbReference>
<comment type="similarity">
    <text evidence="11">Belongs to the protein kinase superfamily. Ser/Thr protein kinase family. MAP kinase subfamily.</text>
</comment>
<evidence type="ECO:0000259" key="13">
    <source>
        <dbReference type="PROSITE" id="PS50011"/>
    </source>
</evidence>
<evidence type="ECO:0000256" key="5">
    <source>
        <dbReference type="ARBA" id="ARBA00022777"/>
    </source>
</evidence>
<evidence type="ECO:0000256" key="9">
    <source>
        <dbReference type="PROSITE-ProRule" id="PRU10141"/>
    </source>
</evidence>
<dbReference type="SMART" id="SM00220">
    <property type="entry name" value="S_TKc"/>
    <property type="match status" value="1"/>
</dbReference>
<protein>
    <recommendedName>
        <fullName evidence="1 11">Mitogen-activated protein kinase</fullName>
        <ecNumber evidence="1 11">2.7.11.24</ecNumber>
    </recommendedName>
</protein>
<evidence type="ECO:0000256" key="6">
    <source>
        <dbReference type="ARBA" id="ARBA00022840"/>
    </source>
</evidence>
<dbReference type="EC" id="2.7.11.24" evidence="1 11"/>
<dbReference type="Gene3D" id="1.10.510.10">
    <property type="entry name" value="Transferase(Phosphotransferase) domain 1"/>
    <property type="match status" value="1"/>
</dbReference>
<feature type="region of interest" description="Disordered" evidence="12">
    <location>
        <begin position="345"/>
        <end position="384"/>
    </location>
</feature>
<evidence type="ECO:0000256" key="2">
    <source>
        <dbReference type="ARBA" id="ARBA00022527"/>
    </source>
</evidence>
<dbReference type="GO" id="GO:0005524">
    <property type="term" value="F:ATP binding"/>
    <property type="evidence" value="ECO:0007669"/>
    <property type="project" value="UniProtKB-UniRule"/>
</dbReference>
<dbReference type="Gene3D" id="3.30.200.20">
    <property type="entry name" value="Phosphorylase Kinase, domain 1"/>
    <property type="match status" value="1"/>
</dbReference>
<dbReference type="FunFam" id="1.10.510.10:FF:000238">
    <property type="entry name" value="Mitogen-activated protein kinase"/>
    <property type="match status" value="1"/>
</dbReference>
<keyword evidence="6 9" id="KW-0067">ATP-binding</keyword>
<evidence type="ECO:0000256" key="10">
    <source>
        <dbReference type="RuleBase" id="RU000304"/>
    </source>
</evidence>
<feature type="compositionally biased region" description="Basic and acidic residues" evidence="12">
    <location>
        <begin position="345"/>
        <end position="358"/>
    </location>
</feature>
<evidence type="ECO:0000256" key="8">
    <source>
        <dbReference type="ARBA" id="ARBA00048312"/>
    </source>
</evidence>
<evidence type="ECO:0000256" key="11">
    <source>
        <dbReference type="RuleBase" id="RU361165"/>
    </source>
</evidence>
<dbReference type="PROSITE" id="PS50011">
    <property type="entry name" value="PROTEIN_KINASE_DOM"/>
    <property type="match status" value="1"/>
</dbReference>
<keyword evidence="3 11" id="KW-0808">Transferase</keyword>
<proteinExistence type="inferred from homology"/>
<dbReference type="InterPro" id="IPR017441">
    <property type="entry name" value="Protein_kinase_ATP_BS"/>
</dbReference>
<keyword evidence="11" id="KW-0460">Magnesium</keyword>
<dbReference type="AlphaFoldDB" id="A0A7S3M8L4"/>
<dbReference type="InterPro" id="IPR011009">
    <property type="entry name" value="Kinase-like_dom_sf"/>
</dbReference>